<dbReference type="GO" id="GO:0051213">
    <property type="term" value="F:dioxygenase activity"/>
    <property type="evidence" value="ECO:0007669"/>
    <property type="project" value="UniProtKB-KW"/>
</dbReference>
<accession>A0ABT7PE14</accession>
<gene>
    <name evidence="4" type="ORF">QTN89_04820</name>
</gene>
<reference evidence="4 5" key="1">
    <citation type="submission" date="2023-06" db="EMBL/GenBank/DDBJ databases">
        <title>Roseiconus lacunae JC819 isolated from Gulf of Mannar region, Tamil Nadu.</title>
        <authorList>
            <person name="Pk S."/>
            <person name="Ch S."/>
            <person name="Ch V.R."/>
        </authorList>
    </citation>
    <scope>NUCLEOTIDE SEQUENCE [LARGE SCALE GENOMIC DNA]</scope>
    <source>
        <strain evidence="4 5">JC819</strain>
    </source>
</reference>
<keyword evidence="5" id="KW-1185">Reference proteome</keyword>
<keyword evidence="4" id="KW-0223">Dioxygenase</keyword>
<dbReference type="Proteomes" id="UP001239462">
    <property type="component" value="Unassembled WGS sequence"/>
</dbReference>
<evidence type="ECO:0000256" key="2">
    <source>
        <dbReference type="ARBA" id="ARBA00023002"/>
    </source>
</evidence>
<evidence type="ECO:0000313" key="4">
    <source>
        <dbReference type="EMBL" id="MDM4014743.1"/>
    </source>
</evidence>
<organism evidence="4 5">
    <name type="scientific">Roseiconus lacunae</name>
    <dbReference type="NCBI Taxonomy" id="2605694"/>
    <lineage>
        <taxon>Bacteria</taxon>
        <taxon>Pseudomonadati</taxon>
        <taxon>Planctomycetota</taxon>
        <taxon>Planctomycetia</taxon>
        <taxon>Pirellulales</taxon>
        <taxon>Pirellulaceae</taxon>
        <taxon>Roseiconus</taxon>
    </lineage>
</organism>
<dbReference type="PANTHER" id="PTHR10696:SF21">
    <property type="entry name" value="TAUD_TFDA-LIKE DOMAIN-CONTAINING PROTEIN"/>
    <property type="match status" value="1"/>
</dbReference>
<dbReference type="RefSeq" id="WP_289162405.1">
    <property type="nucleotide sequence ID" value="NZ_CP141221.1"/>
</dbReference>
<feature type="domain" description="TauD/TfdA-like" evidence="3">
    <location>
        <begin position="34"/>
        <end position="320"/>
    </location>
</feature>
<dbReference type="EMBL" id="JASZZN010000003">
    <property type="protein sequence ID" value="MDM4014743.1"/>
    <property type="molecule type" value="Genomic_DNA"/>
</dbReference>
<dbReference type="InterPro" id="IPR042098">
    <property type="entry name" value="TauD-like_sf"/>
</dbReference>
<sequence length="338" mass="37813">MKSHPSFSQVAIEGQRNEGESVFPLVYGCQDQAFGLEPFLDWVTENRDALLGSATAHGAVAFRGFATPDVEDFDRFIQALEIENFPYKKSLSNAVRVNRTPRVFSANEAPPEVKIFFHHEMAQTPLFPRYILFFCEIAPLVGGATPLCRSDVLYAELRQRCPEFAHKCEQVGLQYTNVMPGVDDPQSGMGRSWQSTLGVETKEQAVSRLAELGYAHEWVDGDCLRATTPRLPAVMEVRPGQKTFFNQLIAAYCGWKDERNDPSDAIRHGDGSKLDPESVAIAIELAERYAYDHKWQKGDIVLLDNTVAMHARRPFEGTRKVVASLAEMQTHAFDQAGV</sequence>
<keyword evidence="2" id="KW-0560">Oxidoreductase</keyword>
<dbReference type="InterPro" id="IPR050411">
    <property type="entry name" value="AlphaKG_dependent_hydroxylases"/>
</dbReference>
<dbReference type="InterPro" id="IPR003819">
    <property type="entry name" value="TauD/TfdA-like"/>
</dbReference>
<dbReference type="Pfam" id="PF02668">
    <property type="entry name" value="TauD"/>
    <property type="match status" value="1"/>
</dbReference>
<proteinExistence type="predicted"/>
<evidence type="ECO:0000259" key="3">
    <source>
        <dbReference type="Pfam" id="PF02668"/>
    </source>
</evidence>
<evidence type="ECO:0000256" key="1">
    <source>
        <dbReference type="ARBA" id="ARBA00001954"/>
    </source>
</evidence>
<protein>
    <submittedName>
        <fullName evidence="4">TauD/TfdA family dioxygenase</fullName>
    </submittedName>
</protein>
<name>A0ABT7PE14_9BACT</name>
<evidence type="ECO:0000313" key="5">
    <source>
        <dbReference type="Proteomes" id="UP001239462"/>
    </source>
</evidence>
<dbReference type="Gene3D" id="3.60.130.10">
    <property type="entry name" value="Clavaminate synthase-like"/>
    <property type="match status" value="1"/>
</dbReference>
<comment type="cofactor">
    <cofactor evidence="1">
        <name>Fe(2+)</name>
        <dbReference type="ChEBI" id="CHEBI:29033"/>
    </cofactor>
</comment>
<comment type="caution">
    <text evidence="4">The sequence shown here is derived from an EMBL/GenBank/DDBJ whole genome shotgun (WGS) entry which is preliminary data.</text>
</comment>
<dbReference type="SUPFAM" id="SSF51197">
    <property type="entry name" value="Clavaminate synthase-like"/>
    <property type="match status" value="1"/>
</dbReference>
<dbReference type="PANTHER" id="PTHR10696">
    <property type="entry name" value="GAMMA-BUTYROBETAINE HYDROXYLASE-RELATED"/>
    <property type="match status" value="1"/>
</dbReference>